<evidence type="ECO:0000313" key="1">
    <source>
        <dbReference type="EMBL" id="QIA63270.1"/>
    </source>
</evidence>
<protein>
    <submittedName>
        <fullName evidence="1">Uncharacterized protein</fullName>
    </submittedName>
</protein>
<name>A0A7Z2T2R6_9VIBR</name>
<keyword evidence="2" id="KW-1185">Reference proteome</keyword>
<dbReference type="EMBL" id="CP047475">
    <property type="protein sequence ID" value="QIA63270.1"/>
    <property type="molecule type" value="Genomic_DNA"/>
</dbReference>
<dbReference type="Proteomes" id="UP000464262">
    <property type="component" value="Chromosome 1"/>
</dbReference>
<organism evidence="1 2">
    <name type="scientific">Vibrio astriarenae</name>
    <dbReference type="NCBI Taxonomy" id="1481923"/>
    <lineage>
        <taxon>Bacteria</taxon>
        <taxon>Pseudomonadati</taxon>
        <taxon>Pseudomonadota</taxon>
        <taxon>Gammaproteobacteria</taxon>
        <taxon>Vibrionales</taxon>
        <taxon>Vibrionaceae</taxon>
        <taxon>Vibrio</taxon>
    </lineage>
</organism>
<dbReference type="KEGG" id="vas:GT360_06955"/>
<accession>A0A7Z2T2R6</accession>
<reference evidence="1 2" key="1">
    <citation type="submission" date="2020-01" db="EMBL/GenBank/DDBJ databases">
        <title>Whole genome and functional gene identification of agarase of Vibrio HN897.</title>
        <authorList>
            <person name="Liu Y."/>
            <person name="Zhao Z."/>
        </authorList>
    </citation>
    <scope>NUCLEOTIDE SEQUENCE [LARGE SCALE GENOMIC DNA]</scope>
    <source>
        <strain evidence="1 2">HN897</strain>
    </source>
</reference>
<evidence type="ECO:0000313" key="2">
    <source>
        <dbReference type="Proteomes" id="UP000464262"/>
    </source>
</evidence>
<dbReference type="AlphaFoldDB" id="A0A7Z2T2R6"/>
<dbReference type="Pfam" id="PF18985">
    <property type="entry name" value="DUF5718"/>
    <property type="match status" value="1"/>
</dbReference>
<proteinExistence type="predicted"/>
<dbReference type="InterPro" id="IPR043776">
    <property type="entry name" value="DUF5718"/>
</dbReference>
<sequence length="286" mass="32180">MANQVDKLVFGIAGNSPGYLEQTGEINAFSSDRVALNGPKALFPIYVEGHNSFLGTQPFSNDSLNLPKEADATVQLEPELAIKYRVSYRDDGSVDHLQPYALTVINDVTYRNRQAIKLAEKKNWRECSKGISHDELLIDSLQPGIEIEQLRLCGFYKRKGQWFQCSQDVSVTQYIVFYQELTEWILNSIYNQKDEGAMHCILDLFHTAGQPDSITVAIGAPSYTELGANHSLLVGDEVAVCLYHDSEQHLDKLPRLFDQSEILDKPNLDMILLKQVVGSHKDFSNL</sequence>
<dbReference type="RefSeq" id="WP_164648173.1">
    <property type="nucleotide sequence ID" value="NZ_CP047475.1"/>
</dbReference>
<gene>
    <name evidence="1" type="ORF">GT360_06955</name>
</gene>